<dbReference type="Proteomes" id="UP000675880">
    <property type="component" value="Unassembled WGS sequence"/>
</dbReference>
<proteinExistence type="predicted"/>
<protein>
    <recommendedName>
        <fullName evidence="3">Tetratricopeptide repeat protein</fullName>
    </recommendedName>
</protein>
<accession>A0ABN7M7F7</accession>
<name>A0ABN7M7F7_9BACT</name>
<evidence type="ECO:0000313" key="1">
    <source>
        <dbReference type="EMBL" id="CAE6787426.1"/>
    </source>
</evidence>
<reference evidence="1 2" key="1">
    <citation type="submission" date="2021-02" db="EMBL/GenBank/DDBJ databases">
        <authorList>
            <person name="Han P."/>
        </authorList>
    </citation>
    <scope>NUCLEOTIDE SEQUENCE [LARGE SCALE GENOMIC DNA]</scope>
    <source>
        <strain evidence="1">Candidatus Nitrospira sp. ZN2</strain>
    </source>
</reference>
<organism evidence="1 2">
    <name type="scientific">Nitrospira defluvii</name>
    <dbReference type="NCBI Taxonomy" id="330214"/>
    <lineage>
        <taxon>Bacteria</taxon>
        <taxon>Pseudomonadati</taxon>
        <taxon>Nitrospirota</taxon>
        <taxon>Nitrospiria</taxon>
        <taxon>Nitrospirales</taxon>
        <taxon>Nitrospiraceae</taxon>
        <taxon>Nitrospira</taxon>
    </lineage>
</organism>
<gene>
    <name evidence="1" type="ORF">NSPZN2_50178</name>
</gene>
<sequence>MRPGLSSLSLRAALVFWLALQWAGPVRVDAAEPPAHLQRAAVFMMAGDYRQAVEACQAEVRDFPSARSYTFLTYVYHALDGYVAHLAGTDQWVRVEQLYLNLAAARTEDLLDPPDVLARIAKEVIQQAVQRQADVTAAMANRLDHALVTRLWQEQTAWRQARPDDWWASAPPQWQWERP</sequence>
<comment type="caution">
    <text evidence="1">The sequence shown here is derived from an EMBL/GenBank/DDBJ whole genome shotgun (WGS) entry which is preliminary data.</text>
</comment>
<evidence type="ECO:0000313" key="2">
    <source>
        <dbReference type="Proteomes" id="UP000675880"/>
    </source>
</evidence>
<keyword evidence="2" id="KW-1185">Reference proteome</keyword>
<dbReference type="EMBL" id="CAJNBJ010000018">
    <property type="protein sequence ID" value="CAE6787426.1"/>
    <property type="molecule type" value="Genomic_DNA"/>
</dbReference>
<evidence type="ECO:0008006" key="3">
    <source>
        <dbReference type="Google" id="ProtNLM"/>
    </source>
</evidence>
<dbReference type="RefSeq" id="WP_213043765.1">
    <property type="nucleotide sequence ID" value="NZ_CAJNBJ010000018.1"/>
</dbReference>